<name>A0AA38K8U0_9AGAR</name>
<gene>
    <name evidence="2" type="ORF">GGU10DRAFT_362758</name>
</gene>
<dbReference type="Proteomes" id="UP001163798">
    <property type="component" value="Unassembled WGS sequence"/>
</dbReference>
<accession>A0AA38K8U0</accession>
<feature type="signal peptide" evidence="1">
    <location>
        <begin position="1"/>
        <end position="25"/>
    </location>
</feature>
<comment type="caution">
    <text evidence="2">The sequence shown here is derived from an EMBL/GenBank/DDBJ whole genome shotgun (WGS) entry which is preliminary data.</text>
</comment>
<dbReference type="AlphaFoldDB" id="A0AA38K8U0"/>
<dbReference type="EMBL" id="MU793453">
    <property type="protein sequence ID" value="KAJ3782799.1"/>
    <property type="molecule type" value="Genomic_DNA"/>
</dbReference>
<evidence type="ECO:0000256" key="1">
    <source>
        <dbReference type="SAM" id="SignalP"/>
    </source>
</evidence>
<reference evidence="2" key="1">
    <citation type="submission" date="2022-08" db="EMBL/GenBank/DDBJ databases">
        <authorList>
            <consortium name="DOE Joint Genome Institute"/>
            <person name="Min B."/>
            <person name="Riley R."/>
            <person name="Sierra-Patev S."/>
            <person name="Naranjo-Ortiz M."/>
            <person name="Looney B."/>
            <person name="Konkel Z."/>
            <person name="Slot J.C."/>
            <person name="Sakamoto Y."/>
            <person name="Steenwyk J.L."/>
            <person name="Rokas A."/>
            <person name="Carro J."/>
            <person name="Camarero S."/>
            <person name="Ferreira P."/>
            <person name="Molpeceres G."/>
            <person name="Ruiz-Duenas F.J."/>
            <person name="Serrano A."/>
            <person name="Henrissat B."/>
            <person name="Drula E."/>
            <person name="Hughes K.W."/>
            <person name="Mata J.L."/>
            <person name="Ishikawa N.K."/>
            <person name="Vargas-Isla R."/>
            <person name="Ushijima S."/>
            <person name="Smith C.A."/>
            <person name="Ahrendt S."/>
            <person name="Andreopoulos W."/>
            <person name="He G."/>
            <person name="Labutti K."/>
            <person name="Lipzen A."/>
            <person name="Ng V."/>
            <person name="Sandor L."/>
            <person name="Barry K."/>
            <person name="Martinez A.T."/>
            <person name="Xiao Y."/>
            <person name="Gibbons J.G."/>
            <person name="Terashima K."/>
            <person name="Hibbett D.S."/>
            <person name="Grigoriev I.V."/>
        </authorList>
    </citation>
    <scope>NUCLEOTIDE SEQUENCE</scope>
    <source>
        <strain evidence="2">TFB10291</strain>
    </source>
</reference>
<sequence length="70" mass="8259">MKFYSFSSPLLLLPVYALFPDLTWTTDSEARTRVVFLQRWPPYFRRVSFDSRVFSQNTSSSDVLEESDLD</sequence>
<feature type="chain" id="PRO_5041379909" description="Secreted protein" evidence="1">
    <location>
        <begin position="26"/>
        <end position="70"/>
    </location>
</feature>
<proteinExistence type="predicted"/>
<keyword evidence="1" id="KW-0732">Signal</keyword>
<protein>
    <recommendedName>
        <fullName evidence="4">Secreted protein</fullName>
    </recommendedName>
</protein>
<organism evidence="2 3">
    <name type="scientific">Lentinula aff. detonsa</name>
    <dbReference type="NCBI Taxonomy" id="2804958"/>
    <lineage>
        <taxon>Eukaryota</taxon>
        <taxon>Fungi</taxon>
        <taxon>Dikarya</taxon>
        <taxon>Basidiomycota</taxon>
        <taxon>Agaricomycotina</taxon>
        <taxon>Agaricomycetes</taxon>
        <taxon>Agaricomycetidae</taxon>
        <taxon>Agaricales</taxon>
        <taxon>Marasmiineae</taxon>
        <taxon>Omphalotaceae</taxon>
        <taxon>Lentinula</taxon>
    </lineage>
</organism>
<keyword evidence="3" id="KW-1185">Reference proteome</keyword>
<evidence type="ECO:0000313" key="3">
    <source>
        <dbReference type="Proteomes" id="UP001163798"/>
    </source>
</evidence>
<evidence type="ECO:0000313" key="2">
    <source>
        <dbReference type="EMBL" id="KAJ3782799.1"/>
    </source>
</evidence>
<evidence type="ECO:0008006" key="4">
    <source>
        <dbReference type="Google" id="ProtNLM"/>
    </source>
</evidence>